<feature type="transmembrane region" description="Helical" evidence="7">
    <location>
        <begin position="81"/>
        <end position="104"/>
    </location>
</feature>
<evidence type="ECO:0000256" key="4">
    <source>
        <dbReference type="ARBA" id="ARBA00022989"/>
    </source>
</evidence>
<accession>A0A7G8BJ81</accession>
<feature type="transmembrane region" description="Helical" evidence="7">
    <location>
        <begin position="348"/>
        <end position="369"/>
    </location>
</feature>
<feature type="domain" description="MacB-like periplasmic core" evidence="9">
    <location>
        <begin position="561"/>
        <end position="684"/>
    </location>
</feature>
<evidence type="ECO:0000256" key="7">
    <source>
        <dbReference type="SAM" id="Phobius"/>
    </source>
</evidence>
<keyword evidence="5 7" id="KW-0472">Membrane</keyword>
<dbReference type="KEGG" id="adin:H7849_00825"/>
<dbReference type="GO" id="GO:0005886">
    <property type="term" value="C:plasma membrane"/>
    <property type="evidence" value="ECO:0007669"/>
    <property type="project" value="UniProtKB-SubCell"/>
</dbReference>
<evidence type="ECO:0000256" key="1">
    <source>
        <dbReference type="ARBA" id="ARBA00004651"/>
    </source>
</evidence>
<feature type="transmembrane region" description="Helical" evidence="7">
    <location>
        <begin position="773"/>
        <end position="794"/>
    </location>
</feature>
<evidence type="ECO:0000256" key="5">
    <source>
        <dbReference type="ARBA" id="ARBA00023136"/>
    </source>
</evidence>
<dbReference type="InterPro" id="IPR003838">
    <property type="entry name" value="ABC3_permease_C"/>
</dbReference>
<keyword evidence="11" id="KW-1185">Reference proteome</keyword>
<comment type="similarity">
    <text evidence="6">Belongs to the ABC-4 integral membrane protein family.</text>
</comment>
<dbReference type="InterPro" id="IPR025857">
    <property type="entry name" value="MacB_PCD"/>
</dbReference>
<dbReference type="RefSeq" id="WP_186743555.1">
    <property type="nucleotide sequence ID" value="NZ_CP060394.1"/>
</dbReference>
<feature type="transmembrane region" description="Helical" evidence="7">
    <location>
        <begin position="814"/>
        <end position="837"/>
    </location>
</feature>
<dbReference type="Pfam" id="PF12704">
    <property type="entry name" value="MacB_PCD"/>
    <property type="match status" value="2"/>
</dbReference>
<feature type="transmembrane region" description="Helical" evidence="7">
    <location>
        <begin position="401"/>
        <end position="423"/>
    </location>
</feature>
<feature type="domain" description="MacB-like periplasmic core" evidence="9">
    <location>
        <begin position="86"/>
        <end position="307"/>
    </location>
</feature>
<evidence type="ECO:0000256" key="2">
    <source>
        <dbReference type="ARBA" id="ARBA00022475"/>
    </source>
</evidence>
<evidence type="ECO:0000259" key="9">
    <source>
        <dbReference type="Pfam" id="PF12704"/>
    </source>
</evidence>
<feature type="domain" description="ABC3 transporter permease C-terminal" evidence="8">
    <location>
        <begin position="773"/>
        <end position="885"/>
    </location>
</feature>
<dbReference type="PANTHER" id="PTHR30572:SF4">
    <property type="entry name" value="ABC TRANSPORTER PERMEASE YTRF"/>
    <property type="match status" value="1"/>
</dbReference>
<keyword evidence="3 7" id="KW-0812">Transmembrane</keyword>
<feature type="transmembrane region" description="Helical" evidence="7">
    <location>
        <begin position="857"/>
        <end position="878"/>
    </location>
</feature>
<comment type="subcellular location">
    <subcellularLocation>
        <location evidence="1">Cell membrane</location>
        <topology evidence="1">Multi-pass membrane protein</topology>
    </subcellularLocation>
</comment>
<evidence type="ECO:0000256" key="3">
    <source>
        <dbReference type="ARBA" id="ARBA00022692"/>
    </source>
</evidence>
<evidence type="ECO:0000259" key="8">
    <source>
        <dbReference type="Pfam" id="PF02687"/>
    </source>
</evidence>
<proteinExistence type="inferred from homology"/>
<dbReference type="NCBIfam" id="TIGR03434">
    <property type="entry name" value="ADOP"/>
    <property type="match status" value="1"/>
</dbReference>
<feature type="domain" description="ABC3 transporter permease C-terminal" evidence="8">
    <location>
        <begin position="352"/>
        <end position="469"/>
    </location>
</feature>
<evidence type="ECO:0000313" key="11">
    <source>
        <dbReference type="Proteomes" id="UP000515312"/>
    </source>
</evidence>
<protein>
    <submittedName>
        <fullName evidence="10">ABC transporter permease</fullName>
    </submittedName>
</protein>
<evidence type="ECO:0000313" key="10">
    <source>
        <dbReference type="EMBL" id="QNI32601.1"/>
    </source>
</evidence>
<dbReference type="Pfam" id="PF02687">
    <property type="entry name" value="FtsX"/>
    <property type="match status" value="2"/>
</dbReference>
<dbReference type="Proteomes" id="UP000515312">
    <property type="component" value="Chromosome"/>
</dbReference>
<dbReference type="GO" id="GO:0022857">
    <property type="term" value="F:transmembrane transporter activity"/>
    <property type="evidence" value="ECO:0007669"/>
    <property type="project" value="TreeGrafter"/>
</dbReference>
<dbReference type="AlphaFoldDB" id="A0A7G8BJ81"/>
<dbReference type="PANTHER" id="PTHR30572">
    <property type="entry name" value="MEMBRANE COMPONENT OF TRANSPORTER-RELATED"/>
    <property type="match status" value="1"/>
</dbReference>
<keyword evidence="2" id="KW-1003">Cell membrane</keyword>
<dbReference type="EMBL" id="CP060394">
    <property type="protein sequence ID" value="QNI32601.1"/>
    <property type="molecule type" value="Genomic_DNA"/>
</dbReference>
<dbReference type="InterPro" id="IPR050250">
    <property type="entry name" value="Macrolide_Exporter_MacB"/>
</dbReference>
<dbReference type="InterPro" id="IPR017800">
    <property type="entry name" value="ADOP"/>
</dbReference>
<keyword evidence="4 7" id="KW-1133">Transmembrane helix</keyword>
<dbReference type="InterPro" id="IPR047928">
    <property type="entry name" value="Perm_prefix_1"/>
</dbReference>
<name>A0A7G8BJ81_9BACT</name>
<feature type="transmembrane region" description="Helical" evidence="7">
    <location>
        <begin position="443"/>
        <end position="466"/>
    </location>
</feature>
<evidence type="ECO:0000256" key="6">
    <source>
        <dbReference type="ARBA" id="ARBA00038076"/>
    </source>
</evidence>
<feature type="transmembrane region" description="Helical" evidence="7">
    <location>
        <begin position="493"/>
        <end position="513"/>
    </location>
</feature>
<organism evidence="10 11">
    <name type="scientific">Alloacidobacterium dinghuense</name>
    <dbReference type="NCBI Taxonomy" id="2763107"/>
    <lineage>
        <taxon>Bacteria</taxon>
        <taxon>Pseudomonadati</taxon>
        <taxon>Acidobacteriota</taxon>
        <taxon>Terriglobia</taxon>
        <taxon>Terriglobales</taxon>
        <taxon>Acidobacteriaceae</taxon>
        <taxon>Alloacidobacterium</taxon>
    </lineage>
</organism>
<reference evidence="10 11" key="1">
    <citation type="submission" date="2020-08" db="EMBL/GenBank/DDBJ databases">
        <title>Edaphobacter telluris sp. nov. and Acidobacterium dinghuensis sp. nov., two acidobacteria isolated from forest soil.</title>
        <authorList>
            <person name="Fu J."/>
            <person name="Qiu L."/>
        </authorList>
    </citation>
    <scope>NUCLEOTIDE SEQUENCE [LARGE SCALE GENOMIC DNA]</scope>
    <source>
        <strain evidence="10">4Y35</strain>
    </source>
</reference>
<dbReference type="NCBIfam" id="NF038403">
    <property type="entry name" value="perm_prefix_1"/>
    <property type="match status" value="1"/>
</dbReference>
<sequence>MRWRRKRNELDAEIEAHFRMAVAERVMRGEDEAAARRAVEREIGNVALVKDVAREAWGWVWLERLLQDVRYAVRQLRKSPAFAVTVIATLALGIAAPAAMFTVVDRVMLRPLPYRDAGRLVYINDASQRNEHDYRAGAPYLDLEEWRKWSRSFESIGFFVQANGRNFLEGKTVTEGVAFYKVSANLFGVLGTAPALGRDFRNDPDGFAKNADERSVVISDALWRSMFGGEPNVLGQSVKISGEPYVVVGVMPRGFSFPFDPETPEVWSLAQLGDTDNGRTDGTPLYTVLGRLNSGVRAAQGEAELTTLQKQIAVGYVDPEIRQERSGVWIGSYSGSLVEKDTKRALEMLLAASGVLWLIACVNVTNLLLARAMVRQREVAVRGALGAGRWRIMQQFMAEGLLLSGCGALIGIGLALIAVKLFAGGIKHHLPFPVAIAPDWRMIAGLLLLTVVSALVSSIWPAWMAAHAPIEPALKQGGLQAGNARGQHRMRGVLVVVEIALSLTLLVGCGLLLRTIYALRHVPLGFRTDRIIVANLHIPGYKFGGQNMTHSLYLPLLERAKHLPGVQSAGLMTEVPLGGTFNIHLELKMDASQSPNRKSWKVVSLLKAATPDLQQVFGFKMLAGRFFNQQDTPSSQPVFVVNRAFAREYSPDQQDLSKVIGMKLWHITEGKDAEIVGVLDDMRQSAVAEPSTPEIEASISQITPESGVYKTLEGIAMDLAVRTDRDPKVMIPELREVLRQADPALAGSNFTTMNQVVEDSFGSQRLAAHLLEIFGGSALLLCVAGLYGLLAYVVSQRTRELGVRLALGAQRGDLLWLVLRQASVMLVSGVVIGLGLALASGRVVRSYLYGVSARDGWTLGFVALTLMSIGLLAAYLPARRAAMVNPMEALRAE</sequence>
<gene>
    <name evidence="10" type="ORF">H7849_00825</name>
</gene>